<dbReference type="EMBL" id="JBAKAR010000014">
    <property type="protein sequence ID" value="MEL0614417.1"/>
    <property type="molecule type" value="Genomic_DNA"/>
</dbReference>
<dbReference type="Proteomes" id="UP001379949">
    <property type="component" value="Unassembled WGS sequence"/>
</dbReference>
<reference evidence="2 3" key="1">
    <citation type="submission" date="2024-02" db="EMBL/GenBank/DDBJ databases">
        <title>Bacteria isolated from the canopy kelp, Nereocystis luetkeana.</title>
        <authorList>
            <person name="Pfister C.A."/>
            <person name="Younker I.T."/>
            <person name="Light S.H."/>
        </authorList>
    </citation>
    <scope>NUCLEOTIDE SEQUENCE [LARGE SCALE GENOMIC DNA]</scope>
    <source>
        <strain evidence="2 3">TI.4.07</strain>
    </source>
</reference>
<dbReference type="InterPro" id="IPR011037">
    <property type="entry name" value="Pyrv_Knase-like_insert_dom_sf"/>
</dbReference>
<accession>A0ABU9GAC3</accession>
<dbReference type="SUPFAM" id="SSF50800">
    <property type="entry name" value="PK beta-barrel domain-like"/>
    <property type="match status" value="1"/>
</dbReference>
<organism evidence="2 3">
    <name type="scientific">Marinomonas arenicola</name>
    <dbReference type="NCBI Taxonomy" id="569601"/>
    <lineage>
        <taxon>Bacteria</taxon>
        <taxon>Pseudomonadati</taxon>
        <taxon>Pseudomonadota</taxon>
        <taxon>Gammaproteobacteria</taxon>
        <taxon>Oceanospirillales</taxon>
        <taxon>Oceanospirillaceae</taxon>
        <taxon>Marinomonas</taxon>
    </lineage>
</organism>
<name>A0ABU9GAC3_9GAMM</name>
<dbReference type="PANTHER" id="PTHR14237">
    <property type="entry name" value="MOLYBDOPTERIN COFACTOR SULFURASE MOSC"/>
    <property type="match status" value="1"/>
</dbReference>
<gene>
    <name evidence="2" type="ORF">V6242_14775</name>
</gene>
<evidence type="ECO:0000313" key="2">
    <source>
        <dbReference type="EMBL" id="MEL0614417.1"/>
    </source>
</evidence>
<dbReference type="PANTHER" id="PTHR14237:SF19">
    <property type="entry name" value="MITOCHONDRIAL AMIDOXIME REDUCING COMPONENT 1"/>
    <property type="match status" value="1"/>
</dbReference>
<sequence>MSYFVSDLCIYPIKSIKGISLTTSQVNLDGLLGDRRYMITKPNSDFLTGREHPTLTLLTALPLGEDRWQLTHPKAESPLDLDPSTFKEDYQEVIIWENPVAGQSCSEQANQWFSKILNDEVALVYFGDQSSRVTSRRPDKPVAFADGYPFLLTTKASLDELNKSCPEDIQMAQFRPNIVVDGDLPFAEDGWKRIKIGDVIFENVKPCERCIFTTINPDTGERSRKGEPMKTLGKFRLVKKEGVLFGINLIAENSGTIQQGDRVEILEYQDAPVLDDRRIKSSKQ</sequence>
<protein>
    <submittedName>
        <fullName evidence="2">MOSC N-terminal beta barrel domain-containing protein</fullName>
    </submittedName>
</protein>
<dbReference type="SUPFAM" id="SSF141673">
    <property type="entry name" value="MOSC N-terminal domain-like"/>
    <property type="match status" value="1"/>
</dbReference>
<dbReference type="Pfam" id="PF03473">
    <property type="entry name" value="MOSC"/>
    <property type="match status" value="1"/>
</dbReference>
<dbReference type="InterPro" id="IPR005303">
    <property type="entry name" value="MOCOS_middle"/>
</dbReference>
<evidence type="ECO:0000259" key="1">
    <source>
        <dbReference type="PROSITE" id="PS51340"/>
    </source>
</evidence>
<evidence type="ECO:0000313" key="3">
    <source>
        <dbReference type="Proteomes" id="UP001379949"/>
    </source>
</evidence>
<comment type="caution">
    <text evidence="2">The sequence shown here is derived from an EMBL/GenBank/DDBJ whole genome shotgun (WGS) entry which is preliminary data.</text>
</comment>
<feature type="domain" description="MOSC" evidence="1">
    <location>
        <begin position="121"/>
        <end position="266"/>
    </location>
</feature>
<dbReference type="InterPro" id="IPR005302">
    <property type="entry name" value="MoCF_Sase_C"/>
</dbReference>
<dbReference type="RefSeq" id="WP_341567895.1">
    <property type="nucleotide sequence ID" value="NZ_JBAKAR010000014.1"/>
</dbReference>
<dbReference type="PROSITE" id="PS51340">
    <property type="entry name" value="MOSC"/>
    <property type="match status" value="1"/>
</dbReference>
<proteinExistence type="predicted"/>
<keyword evidence="3" id="KW-1185">Reference proteome</keyword>
<dbReference type="Pfam" id="PF03476">
    <property type="entry name" value="MOSC_N"/>
    <property type="match status" value="1"/>
</dbReference>